<evidence type="ECO:0000313" key="1">
    <source>
        <dbReference type="EMBL" id="KAJ4728874.1"/>
    </source>
</evidence>
<organism evidence="1 2">
    <name type="scientific">Melia azedarach</name>
    <name type="common">Chinaberry tree</name>
    <dbReference type="NCBI Taxonomy" id="155640"/>
    <lineage>
        <taxon>Eukaryota</taxon>
        <taxon>Viridiplantae</taxon>
        <taxon>Streptophyta</taxon>
        <taxon>Embryophyta</taxon>
        <taxon>Tracheophyta</taxon>
        <taxon>Spermatophyta</taxon>
        <taxon>Magnoliopsida</taxon>
        <taxon>eudicotyledons</taxon>
        <taxon>Gunneridae</taxon>
        <taxon>Pentapetalae</taxon>
        <taxon>rosids</taxon>
        <taxon>malvids</taxon>
        <taxon>Sapindales</taxon>
        <taxon>Meliaceae</taxon>
        <taxon>Melia</taxon>
    </lineage>
</organism>
<name>A0ACC1YZS0_MELAZ</name>
<keyword evidence="2" id="KW-1185">Reference proteome</keyword>
<gene>
    <name evidence="1" type="ORF">OWV82_001742</name>
</gene>
<evidence type="ECO:0000313" key="2">
    <source>
        <dbReference type="Proteomes" id="UP001164539"/>
    </source>
</evidence>
<accession>A0ACC1YZS0</accession>
<dbReference type="Proteomes" id="UP001164539">
    <property type="component" value="Chromosome 1"/>
</dbReference>
<comment type="caution">
    <text evidence="1">The sequence shown here is derived from an EMBL/GenBank/DDBJ whole genome shotgun (WGS) entry which is preliminary data.</text>
</comment>
<sequence>MAGASSSEVSIKSSNETSRNPMEGQKSNSTSSGNKRVLDPEMALYTELWHACAGPLVTVPREGERVYYFPQGHIEQVEASTNQVADQQMPVYDLPSKILCRVINVQLKAEPDTDEVFAQVTLLPETNQDENTVEKEPPPPPPPRFHVHSFCKTLTASDTSTHGGFSVLRRHADECLPPLDMSRQPPTQELVAKDLHGNEWRFRHIFRGQPRRHLLQSGWSVFVSSKRLVAGDAFIFLRGENGELRVGVRRAMRQQGNVPSSVISSHSMHLGVLATAWHAVSTGTMFTVYYKPRTSPAEFIVPFDQYRESIKSNYSIGMRFKMRFEGEEAPEQRFTGTIVGIEDADPNRWRESKWRCLKVRWDETSTIPRPERVSPWKIEPALAPPALNPLPMPRPKRPRSSMVPSSPDSSVLTREGSSKVNVDPSSATGFSRVLQGQEFSTLRGNFAERESNESDTAEKSVVWPPSLDDEKIDIVSASKRYGAENWGASGRHEPTYADLLSGFGANADSPRGYNSPFADQSVRKSMLDQEGKLNLLARPWSLMPSGLSLKLAESNSKVPVQGGDVNYQVRGNVRYGGFGDYPLLHGNRIEHSHGNWLMPPLPPPQFENSVHSRELMPKPVLVQDQEAGKSKDCKLFGIPLFSNPVMPEPVVSDRNTVNKPVGNIDQQFRAFESDQKSEQSKSSKLADNNQAVNDQDKKLQACQPHTKDVRSKPQSGSARSCTKVHKQGIALGRSVDLSKFNDYDELIAELDQLFEFGGELMAPKKNWLIVYTDDEDDMMLVGDDPWQEFCGMVRKIYIYTKEEVQKMNPGTLSSKGEENSLIGEGGDTKEAKQSHPPASNMENC</sequence>
<reference evidence="1 2" key="1">
    <citation type="journal article" date="2023" name="Science">
        <title>Complex scaffold remodeling in plant triterpene biosynthesis.</title>
        <authorList>
            <person name="De La Pena R."/>
            <person name="Hodgson H."/>
            <person name="Liu J.C."/>
            <person name="Stephenson M.J."/>
            <person name="Martin A.C."/>
            <person name="Owen C."/>
            <person name="Harkess A."/>
            <person name="Leebens-Mack J."/>
            <person name="Jimenez L.E."/>
            <person name="Osbourn A."/>
            <person name="Sattely E.S."/>
        </authorList>
    </citation>
    <scope>NUCLEOTIDE SEQUENCE [LARGE SCALE GENOMIC DNA]</scope>
    <source>
        <strain evidence="2">cv. JPN11</strain>
        <tissue evidence="1">Leaf</tissue>
    </source>
</reference>
<dbReference type="EMBL" id="CM051394">
    <property type="protein sequence ID" value="KAJ4728874.1"/>
    <property type="molecule type" value="Genomic_DNA"/>
</dbReference>
<proteinExistence type="predicted"/>
<protein>
    <submittedName>
        <fullName evidence="1">Auxin response factor</fullName>
    </submittedName>
</protein>